<evidence type="ECO:0000256" key="2">
    <source>
        <dbReference type="SAM" id="SignalP"/>
    </source>
</evidence>
<gene>
    <name evidence="3" type="ORF">ENS31_05330</name>
</gene>
<feature type="coiled-coil region" evidence="1">
    <location>
        <begin position="63"/>
        <end position="90"/>
    </location>
</feature>
<evidence type="ECO:0000256" key="1">
    <source>
        <dbReference type="SAM" id="Coils"/>
    </source>
</evidence>
<protein>
    <submittedName>
        <fullName evidence="3">Uncharacterized protein</fullName>
    </submittedName>
</protein>
<proteinExistence type="predicted"/>
<accession>A0A7V2ZJ63</accession>
<organism evidence="3">
    <name type="scientific">Ignavibacterium album</name>
    <dbReference type="NCBI Taxonomy" id="591197"/>
    <lineage>
        <taxon>Bacteria</taxon>
        <taxon>Pseudomonadati</taxon>
        <taxon>Ignavibacteriota</taxon>
        <taxon>Ignavibacteria</taxon>
        <taxon>Ignavibacteriales</taxon>
        <taxon>Ignavibacteriaceae</taxon>
        <taxon>Ignavibacterium</taxon>
    </lineage>
</organism>
<reference evidence="3" key="1">
    <citation type="journal article" date="2020" name="mSystems">
        <title>Genome- and Community-Level Interaction Insights into Carbon Utilization and Element Cycling Functions of Hydrothermarchaeota in Hydrothermal Sediment.</title>
        <authorList>
            <person name="Zhou Z."/>
            <person name="Liu Y."/>
            <person name="Xu W."/>
            <person name="Pan J."/>
            <person name="Luo Z.H."/>
            <person name="Li M."/>
        </authorList>
    </citation>
    <scope>NUCLEOTIDE SEQUENCE [LARGE SCALE GENOMIC DNA]</scope>
    <source>
        <strain evidence="3">SpSt-479</strain>
    </source>
</reference>
<keyword evidence="1" id="KW-0175">Coiled coil</keyword>
<feature type="signal peptide" evidence="2">
    <location>
        <begin position="1"/>
        <end position="21"/>
    </location>
</feature>
<keyword evidence="2" id="KW-0732">Signal</keyword>
<comment type="caution">
    <text evidence="3">The sequence shown here is derived from an EMBL/GenBank/DDBJ whole genome shotgun (WGS) entry which is preliminary data.</text>
</comment>
<dbReference type="EMBL" id="DSUJ01000008">
    <property type="protein sequence ID" value="HFI90942.1"/>
    <property type="molecule type" value="Genomic_DNA"/>
</dbReference>
<name>A0A7V2ZJ63_9BACT</name>
<feature type="chain" id="PRO_5031514137" evidence="2">
    <location>
        <begin position="22"/>
        <end position="104"/>
    </location>
</feature>
<sequence length="104" mass="12108">MKFFISILSFLLFIHLSTVSAQDKANSVKELVSTLKQKVLLDDDQTSSVEKVLNELITKSKSVEDKNSLIEDAKKKVESYLDKRQKMKYDIIKNDWWKQVQTLL</sequence>
<dbReference type="AlphaFoldDB" id="A0A7V2ZJ63"/>
<evidence type="ECO:0000313" key="3">
    <source>
        <dbReference type="EMBL" id="HFI90942.1"/>
    </source>
</evidence>